<dbReference type="KEGG" id="kng:KNAG_0B05950"/>
<dbReference type="RefSeq" id="XP_022463271.1">
    <property type="nucleotide sequence ID" value="XM_022606591.1"/>
</dbReference>
<keyword evidence="2" id="KW-1185">Reference proteome</keyword>
<dbReference type="EMBL" id="HE978315">
    <property type="protein sequence ID" value="CCK69025.1"/>
    <property type="molecule type" value="Genomic_DNA"/>
</dbReference>
<dbReference type="HOGENOM" id="CLU_103058_0_0_1"/>
<dbReference type="GO" id="GO:0097196">
    <property type="term" value="C:Shu complex"/>
    <property type="evidence" value="ECO:0007669"/>
    <property type="project" value="InterPro"/>
</dbReference>
<name>J7R2J2_HUIN7</name>
<dbReference type="InterPro" id="IPR031779">
    <property type="entry name" value="Psy3"/>
</dbReference>
<dbReference type="AlphaFoldDB" id="J7R2J2"/>
<dbReference type="OrthoDB" id="4055611at2759"/>
<dbReference type="Gene3D" id="3.40.50.300">
    <property type="entry name" value="P-loop containing nucleotide triphosphate hydrolases"/>
    <property type="match status" value="1"/>
</dbReference>
<evidence type="ECO:0000313" key="2">
    <source>
        <dbReference type="Proteomes" id="UP000006310"/>
    </source>
</evidence>
<evidence type="ECO:0008006" key="3">
    <source>
        <dbReference type="Google" id="ProtNLM"/>
    </source>
</evidence>
<dbReference type="Proteomes" id="UP000006310">
    <property type="component" value="Chromosome 2"/>
</dbReference>
<protein>
    <recommendedName>
        <fullName evidence="3">DNA recombination and repair protein Rad51-like C-terminal domain-containing protein</fullName>
    </recommendedName>
</protein>
<dbReference type="STRING" id="1071383.J7R2J2"/>
<sequence length="210" mass="23265">MDIIARCKVYPLGKYITPAQRSLDLPPAGHTITNGKPHSTHSRVHIIVKDIRHGQIIQDILTQSAGHGCVLVVDNYGNNHPPSAKDTHTVRHLVSSTRVEDLTAYLRDVPSQLPTEARTMPLQGIIVDNLSLCRRSRGPGADAQLLETLRKLQRRYGCWVVTVSYGIGFATAGGQQLAQTAYPTSLPLQYLNECDTVLYTETRSQCRQLK</sequence>
<gene>
    <name evidence="1" type="primary">KNAG0B05950</name>
    <name evidence="1" type="ordered locus">KNAG_0B05950</name>
</gene>
<dbReference type="GeneID" id="34524675"/>
<dbReference type="InterPro" id="IPR027417">
    <property type="entry name" value="P-loop_NTPase"/>
</dbReference>
<organism evidence="1 2">
    <name type="scientific">Huiozyma naganishii (strain ATCC MYA-139 / BCRC 22969 / CBS 8797 / KCTC 17520 / NBRC 10181 / NCYC 3082 / Yp74L-3)</name>
    <name type="common">Yeast</name>
    <name type="synonym">Kazachstania naganishii</name>
    <dbReference type="NCBI Taxonomy" id="1071383"/>
    <lineage>
        <taxon>Eukaryota</taxon>
        <taxon>Fungi</taxon>
        <taxon>Dikarya</taxon>
        <taxon>Ascomycota</taxon>
        <taxon>Saccharomycotina</taxon>
        <taxon>Saccharomycetes</taxon>
        <taxon>Saccharomycetales</taxon>
        <taxon>Saccharomycetaceae</taxon>
        <taxon>Huiozyma</taxon>
    </lineage>
</organism>
<accession>J7R2J2</accession>
<dbReference type="GO" id="GO:0005634">
    <property type="term" value="C:nucleus"/>
    <property type="evidence" value="ECO:0007669"/>
    <property type="project" value="InterPro"/>
</dbReference>
<dbReference type="Pfam" id="PF16836">
    <property type="entry name" value="PSY3"/>
    <property type="match status" value="1"/>
</dbReference>
<proteinExistence type="predicted"/>
<dbReference type="GO" id="GO:0000725">
    <property type="term" value="P:recombinational repair"/>
    <property type="evidence" value="ECO:0007669"/>
    <property type="project" value="InterPro"/>
</dbReference>
<evidence type="ECO:0000313" key="1">
    <source>
        <dbReference type="EMBL" id="CCK69025.1"/>
    </source>
</evidence>
<reference evidence="1 2" key="1">
    <citation type="journal article" date="2011" name="Proc. Natl. Acad. Sci. U.S.A.">
        <title>Evolutionary erosion of yeast sex chromosomes by mating-type switching accidents.</title>
        <authorList>
            <person name="Gordon J.L."/>
            <person name="Armisen D."/>
            <person name="Proux-Wera E."/>
            <person name="Oheigeartaigh S.S."/>
            <person name="Byrne K.P."/>
            <person name="Wolfe K.H."/>
        </authorList>
    </citation>
    <scope>NUCLEOTIDE SEQUENCE [LARGE SCALE GENOMIC DNA]</scope>
    <source>
        <strain evidence="2">ATCC MYA-139 / BCRC 22969 / CBS 8797 / CCRC 22969 / KCTC 17520 / NBRC 10181 / NCYC 3082</strain>
    </source>
</reference>
<reference evidence="2" key="2">
    <citation type="submission" date="2012-08" db="EMBL/GenBank/DDBJ databases">
        <title>Genome sequence of Kazachstania naganishii.</title>
        <authorList>
            <person name="Gordon J.L."/>
            <person name="Armisen D."/>
            <person name="Proux-Wera E."/>
            <person name="OhEigeartaigh S.S."/>
            <person name="Byrne K.P."/>
            <person name="Wolfe K.H."/>
        </authorList>
    </citation>
    <scope>NUCLEOTIDE SEQUENCE [LARGE SCALE GENOMIC DNA]</scope>
    <source>
        <strain evidence="2">ATCC MYA-139 / BCRC 22969 / CBS 8797 / CCRC 22969 / KCTC 17520 / NBRC 10181 / NCYC 3082</strain>
    </source>
</reference>